<evidence type="ECO:0000256" key="7">
    <source>
        <dbReference type="PIRSR" id="PIRSR606710-2"/>
    </source>
</evidence>
<keyword evidence="2" id="KW-0624">Polysaccharide degradation</keyword>
<evidence type="ECO:0000313" key="9">
    <source>
        <dbReference type="EMBL" id="GHA48112.1"/>
    </source>
</evidence>
<protein>
    <submittedName>
        <fullName evidence="9">Arabinan endo-1,5-alpha-L-arabinosidase</fullName>
    </submittedName>
</protein>
<feature type="site" description="Important for catalytic activity, responsible for pKa modulation of the active site Glu and correct orientation of both the proton donor and substrate" evidence="7">
    <location>
        <position position="157"/>
    </location>
</feature>
<dbReference type="Gene3D" id="2.115.10.20">
    <property type="entry name" value="Glycosyl hydrolase domain, family 43"/>
    <property type="match status" value="1"/>
</dbReference>
<organism evidence="9 10">
    <name type="scientific">Salinimicrobium marinum</name>
    <dbReference type="NCBI Taxonomy" id="680283"/>
    <lineage>
        <taxon>Bacteria</taxon>
        <taxon>Pseudomonadati</taxon>
        <taxon>Bacteroidota</taxon>
        <taxon>Flavobacteriia</taxon>
        <taxon>Flavobacteriales</taxon>
        <taxon>Flavobacteriaceae</taxon>
        <taxon>Salinimicrobium</taxon>
    </lineage>
</organism>
<proteinExistence type="inferred from homology"/>
<evidence type="ECO:0000313" key="10">
    <source>
        <dbReference type="Proteomes" id="UP000610456"/>
    </source>
</evidence>
<comment type="similarity">
    <text evidence="1 8">Belongs to the glycosyl hydrolase 43 family.</text>
</comment>
<evidence type="ECO:0000256" key="2">
    <source>
        <dbReference type="ARBA" id="ARBA00022651"/>
    </source>
</evidence>
<dbReference type="EMBL" id="BMXB01000018">
    <property type="protein sequence ID" value="GHA48112.1"/>
    <property type="molecule type" value="Genomic_DNA"/>
</dbReference>
<evidence type="ECO:0000256" key="3">
    <source>
        <dbReference type="ARBA" id="ARBA00022801"/>
    </source>
</evidence>
<evidence type="ECO:0000256" key="4">
    <source>
        <dbReference type="ARBA" id="ARBA00023277"/>
    </source>
</evidence>
<sequence>MKNFIYTILFFIGLTSVAQEKDVLRPKGNNPVLPGWYADPEGIVFDDTYWIFPTYSAPYEKQVFFDAFSSPDLVNWTKHEKVLDTSAIKWANKAVWAPSIIKKEDRYFLFFGANDIQSDEEKGGIGVAVASTPEGPYKDHLGKPLVDKFYNGAQPIDQFVFKDADGQHYLIYGGWRHCNIAKLNDDFTGFTDFEDGKTFKEITPENYVEGPFMFIKDGKYYFMWSEGGWTGPDYRVAYAIADSPMGPFKRVGTILQQDPKIATGAGHHSVIKVPNEEKYYIVYHRRPLNETDRNSRVTSIEELHFDEKGLIKPVTITHEGVQAYPIKTSQN</sequence>
<dbReference type="SUPFAM" id="SSF75005">
    <property type="entry name" value="Arabinanase/levansucrase/invertase"/>
    <property type="match status" value="1"/>
</dbReference>
<dbReference type="InterPro" id="IPR052176">
    <property type="entry name" value="Glycosyl_Hydrlase_43_Enz"/>
</dbReference>
<dbReference type="PANTHER" id="PTHR43772">
    <property type="entry name" value="ENDO-1,4-BETA-XYLANASE"/>
    <property type="match status" value="1"/>
</dbReference>
<dbReference type="CDD" id="cd18827">
    <property type="entry name" value="GH43_XlnD-like"/>
    <property type="match status" value="1"/>
</dbReference>
<keyword evidence="5 8" id="KW-0326">Glycosidase</keyword>
<dbReference type="PANTHER" id="PTHR43772:SF2">
    <property type="entry name" value="PUTATIVE (AFU_ORTHOLOGUE AFUA_2G04480)-RELATED"/>
    <property type="match status" value="1"/>
</dbReference>
<dbReference type="GO" id="GO:0004553">
    <property type="term" value="F:hydrolase activity, hydrolyzing O-glycosyl compounds"/>
    <property type="evidence" value="ECO:0007669"/>
    <property type="project" value="InterPro"/>
</dbReference>
<keyword evidence="10" id="KW-1185">Reference proteome</keyword>
<keyword evidence="3 8" id="KW-0378">Hydrolase</keyword>
<dbReference type="InterPro" id="IPR006710">
    <property type="entry name" value="Glyco_hydro_43"/>
</dbReference>
<feature type="active site" description="Proton acceptor" evidence="6">
    <location>
        <position position="39"/>
    </location>
</feature>
<evidence type="ECO:0000256" key="8">
    <source>
        <dbReference type="RuleBase" id="RU361187"/>
    </source>
</evidence>
<dbReference type="GO" id="GO:0045493">
    <property type="term" value="P:xylan catabolic process"/>
    <property type="evidence" value="ECO:0007669"/>
    <property type="project" value="UniProtKB-KW"/>
</dbReference>
<gene>
    <name evidence="9" type="ORF">GCM10007103_31310</name>
</gene>
<evidence type="ECO:0000256" key="5">
    <source>
        <dbReference type="ARBA" id="ARBA00023295"/>
    </source>
</evidence>
<accession>A0A918SKI6</accession>
<evidence type="ECO:0000256" key="1">
    <source>
        <dbReference type="ARBA" id="ARBA00009865"/>
    </source>
</evidence>
<dbReference type="Proteomes" id="UP000610456">
    <property type="component" value="Unassembled WGS sequence"/>
</dbReference>
<evidence type="ECO:0000256" key="6">
    <source>
        <dbReference type="PIRSR" id="PIRSR606710-1"/>
    </source>
</evidence>
<keyword evidence="2" id="KW-0858">Xylan degradation</keyword>
<keyword evidence="4" id="KW-0119">Carbohydrate metabolism</keyword>
<dbReference type="Pfam" id="PF04616">
    <property type="entry name" value="Glyco_hydro_43"/>
    <property type="match status" value="1"/>
</dbReference>
<reference evidence="9" key="1">
    <citation type="journal article" date="2014" name="Int. J. Syst. Evol. Microbiol.">
        <title>Complete genome sequence of Corynebacterium casei LMG S-19264T (=DSM 44701T), isolated from a smear-ripened cheese.</title>
        <authorList>
            <consortium name="US DOE Joint Genome Institute (JGI-PGF)"/>
            <person name="Walter F."/>
            <person name="Albersmeier A."/>
            <person name="Kalinowski J."/>
            <person name="Ruckert C."/>
        </authorList>
    </citation>
    <scope>NUCLEOTIDE SEQUENCE</scope>
    <source>
        <strain evidence="9">KCTC 12719</strain>
    </source>
</reference>
<comment type="caution">
    <text evidence="9">The sequence shown here is derived from an EMBL/GenBank/DDBJ whole genome shotgun (WGS) entry which is preliminary data.</text>
</comment>
<dbReference type="AlphaFoldDB" id="A0A918SKI6"/>
<dbReference type="InterPro" id="IPR023296">
    <property type="entry name" value="Glyco_hydro_beta-prop_sf"/>
</dbReference>
<feature type="active site" description="Proton donor" evidence="6">
    <location>
        <position position="209"/>
    </location>
</feature>
<dbReference type="RefSeq" id="WP_189605800.1">
    <property type="nucleotide sequence ID" value="NZ_BMXB01000018.1"/>
</dbReference>
<name>A0A918SKI6_9FLAO</name>
<reference evidence="9" key="2">
    <citation type="submission" date="2020-09" db="EMBL/GenBank/DDBJ databases">
        <authorList>
            <person name="Sun Q."/>
            <person name="Kim S."/>
        </authorList>
    </citation>
    <scope>NUCLEOTIDE SEQUENCE</scope>
    <source>
        <strain evidence="9">KCTC 12719</strain>
    </source>
</reference>